<organism evidence="3 4">
    <name type="scientific">Streptomyces lacrimifluminis</name>
    <dbReference type="NCBI Taxonomy" id="1500077"/>
    <lineage>
        <taxon>Bacteria</taxon>
        <taxon>Bacillati</taxon>
        <taxon>Actinomycetota</taxon>
        <taxon>Actinomycetes</taxon>
        <taxon>Kitasatosporales</taxon>
        <taxon>Streptomycetaceae</taxon>
        <taxon>Streptomyces</taxon>
    </lineage>
</organism>
<dbReference type="PANTHER" id="PTHR30006">
    <property type="entry name" value="THIAMINE-BINDING PERIPLASMIC PROTEIN-RELATED"/>
    <property type="match status" value="1"/>
</dbReference>
<dbReference type="EMBL" id="BMMU01000035">
    <property type="protein sequence ID" value="GGJ63090.1"/>
    <property type="molecule type" value="Genomic_DNA"/>
</dbReference>
<keyword evidence="4" id="KW-1185">Reference proteome</keyword>
<accession>A0A917P5U7</accession>
<dbReference type="PROSITE" id="PS51318">
    <property type="entry name" value="TAT"/>
    <property type="match status" value="1"/>
</dbReference>
<sequence>MSTLEFTSLDLDFPVGSKNRTATLVNSDQEALPTDTGRTPADGHRLASDILDSGKPHRRSEAQTVRDHRLRCSRSHAPGRGGPPPVHREHPCPHGERVTPMTSLPSRRRLLATGAGAALGLGALGATASPASATAAHGAGAEETRTLDELYQAAIAEGGKLVIYAGGDLANSGSGAGARTAFRQRFPQIDLNLIVDYSKYHDVRVDNQFATDTLVPDLVQLQTLHDFTRWKSQGRLLQYKPAGFSKLHKKFRDADGAWVAGMVIAFSYLYDVAAAGADAPQTPLDLVDPRWKGAIASSYPHDDDAVLYLYALYAKTYGWDWIADFAAQQPQFARGTFSPGTAVTNKEKIIGVGAGGNPLATTPNRWVMTDGHPFMAWGQRLAILKQAANPTAAKLYLNWQLSTERQTSNSWSVRTDIAPPTGLKPIWEYPNANLDGFPRFMEDRAQVERLKQTFALYFGEVKGDPTPGWPGLHPGA</sequence>
<reference evidence="3" key="1">
    <citation type="journal article" date="2014" name="Int. J. Syst. Evol. Microbiol.">
        <title>Complete genome sequence of Corynebacterium casei LMG S-19264T (=DSM 44701T), isolated from a smear-ripened cheese.</title>
        <authorList>
            <consortium name="US DOE Joint Genome Institute (JGI-PGF)"/>
            <person name="Walter F."/>
            <person name="Albersmeier A."/>
            <person name="Kalinowski J."/>
            <person name="Ruckert C."/>
        </authorList>
    </citation>
    <scope>NUCLEOTIDE SEQUENCE</scope>
    <source>
        <strain evidence="3">CGMCC 4.7272</strain>
    </source>
</reference>
<proteinExistence type="predicted"/>
<feature type="compositionally biased region" description="Basic and acidic residues" evidence="2">
    <location>
        <begin position="86"/>
        <end position="97"/>
    </location>
</feature>
<dbReference type="SUPFAM" id="SSF53850">
    <property type="entry name" value="Periplasmic binding protein-like II"/>
    <property type="match status" value="1"/>
</dbReference>
<evidence type="ECO:0000313" key="4">
    <source>
        <dbReference type="Proteomes" id="UP000625682"/>
    </source>
</evidence>
<dbReference type="InterPro" id="IPR006311">
    <property type="entry name" value="TAT_signal"/>
</dbReference>
<dbReference type="Pfam" id="PF13343">
    <property type="entry name" value="SBP_bac_6"/>
    <property type="match status" value="1"/>
</dbReference>
<reference evidence="3" key="2">
    <citation type="submission" date="2020-09" db="EMBL/GenBank/DDBJ databases">
        <authorList>
            <person name="Sun Q."/>
            <person name="Zhou Y."/>
        </authorList>
    </citation>
    <scope>NUCLEOTIDE SEQUENCE</scope>
    <source>
        <strain evidence="3">CGMCC 4.7272</strain>
    </source>
</reference>
<feature type="region of interest" description="Disordered" evidence="2">
    <location>
        <begin position="26"/>
        <end position="101"/>
    </location>
</feature>
<comment type="caution">
    <text evidence="3">The sequence shown here is derived from an EMBL/GenBank/DDBJ whole genome shotgun (WGS) entry which is preliminary data.</text>
</comment>
<gene>
    <name evidence="3" type="ORF">GCM10012282_70420</name>
</gene>
<keyword evidence="1" id="KW-0732">Signal</keyword>
<name>A0A917P5U7_9ACTN</name>
<evidence type="ECO:0000313" key="3">
    <source>
        <dbReference type="EMBL" id="GGJ63090.1"/>
    </source>
</evidence>
<evidence type="ECO:0000256" key="2">
    <source>
        <dbReference type="SAM" id="MobiDB-lite"/>
    </source>
</evidence>
<dbReference type="Gene3D" id="3.40.190.10">
    <property type="entry name" value="Periplasmic binding protein-like II"/>
    <property type="match status" value="2"/>
</dbReference>
<evidence type="ECO:0008006" key="5">
    <source>
        <dbReference type="Google" id="ProtNLM"/>
    </source>
</evidence>
<evidence type="ECO:0000256" key="1">
    <source>
        <dbReference type="ARBA" id="ARBA00022729"/>
    </source>
</evidence>
<dbReference type="PANTHER" id="PTHR30006:SF2">
    <property type="entry name" value="ABC TRANSPORTER SUBSTRATE-BINDING PROTEIN"/>
    <property type="match status" value="1"/>
</dbReference>
<dbReference type="AlphaFoldDB" id="A0A917P5U7"/>
<feature type="compositionally biased region" description="Basic and acidic residues" evidence="2">
    <location>
        <begin position="41"/>
        <end position="67"/>
    </location>
</feature>
<protein>
    <recommendedName>
        <fullName evidence="5">ABC transporter substrate-binding protein</fullName>
    </recommendedName>
</protein>
<dbReference type="Proteomes" id="UP000625682">
    <property type="component" value="Unassembled WGS sequence"/>
</dbReference>